<feature type="transmembrane region" description="Helical" evidence="1">
    <location>
        <begin position="89"/>
        <end position="106"/>
    </location>
</feature>
<feature type="transmembrane region" description="Helical" evidence="1">
    <location>
        <begin position="208"/>
        <end position="226"/>
    </location>
</feature>
<feature type="transmembrane region" description="Helical" evidence="1">
    <location>
        <begin position="294"/>
        <end position="318"/>
    </location>
</feature>
<evidence type="ECO:0000313" key="2">
    <source>
        <dbReference type="EMBL" id="TGD71763.1"/>
    </source>
</evidence>
<feature type="transmembrane region" description="Helical" evidence="1">
    <location>
        <begin position="238"/>
        <end position="259"/>
    </location>
</feature>
<organism evidence="2 3">
    <name type="scientific">Mangrovimicrobium sediminis</name>
    <dbReference type="NCBI Taxonomy" id="2562682"/>
    <lineage>
        <taxon>Bacteria</taxon>
        <taxon>Pseudomonadati</taxon>
        <taxon>Pseudomonadota</taxon>
        <taxon>Gammaproteobacteria</taxon>
        <taxon>Cellvibrionales</taxon>
        <taxon>Halieaceae</taxon>
        <taxon>Mangrovimicrobium</taxon>
    </lineage>
</organism>
<name>A0A4Z0LWI0_9GAMM</name>
<dbReference type="Proteomes" id="UP000298050">
    <property type="component" value="Unassembled WGS sequence"/>
</dbReference>
<keyword evidence="1" id="KW-0472">Membrane</keyword>
<dbReference type="Pfam" id="PF12412">
    <property type="entry name" value="DUF3667"/>
    <property type="match status" value="1"/>
</dbReference>
<sequence>MGEQALEQDVRHCRNCGARVLGEYCVDCGQREGRDDKRFLGMAAELTGDLFDIDSRFWRTLYPLIFRPGYLSAEFFAGRRARYLPPLRIYLVFSFLMFLAMGLSAGKNFDPDMVIHSEDEPATAEQLEEALEFVSEAERKRIVEAVEQARQREAEDPQEFGGLQLNLSGEDDPQWMQDFEKRLENNSRTLKDDPQRMVDAMLDYTPQMMFLLLPLFAALIQLMYLMSPYHYLQHMVFALHYHAFVYLLYMLEIGLEYALPSATGWLFAWGVLYLPLALRRAYGSGWGGAIGKSLFIYISYGVMFALGLSAVAVLALALL</sequence>
<gene>
    <name evidence="2" type="ORF">E4634_16745</name>
</gene>
<dbReference type="AlphaFoldDB" id="A0A4Z0LWI0"/>
<evidence type="ECO:0000256" key="1">
    <source>
        <dbReference type="SAM" id="Phobius"/>
    </source>
</evidence>
<proteinExistence type="predicted"/>
<evidence type="ECO:0000313" key="3">
    <source>
        <dbReference type="Proteomes" id="UP000298050"/>
    </source>
</evidence>
<keyword evidence="1" id="KW-0812">Transmembrane</keyword>
<dbReference type="InterPro" id="IPR022134">
    <property type="entry name" value="DUF3667"/>
</dbReference>
<reference evidence="2 3" key="1">
    <citation type="submission" date="2019-04" db="EMBL/GenBank/DDBJ databases">
        <title>Taxonomy of novel Haliea sp. from mangrove soil of West Coast of India.</title>
        <authorList>
            <person name="Verma A."/>
            <person name="Kumar P."/>
            <person name="Krishnamurthi S."/>
        </authorList>
    </citation>
    <scope>NUCLEOTIDE SEQUENCE [LARGE SCALE GENOMIC DNA]</scope>
    <source>
        <strain evidence="2 3">SAOS-164</strain>
    </source>
</reference>
<dbReference type="OrthoDB" id="9111327at2"/>
<protein>
    <submittedName>
        <fullName evidence="2">DUF3667 domain-containing protein</fullName>
    </submittedName>
</protein>
<keyword evidence="1" id="KW-1133">Transmembrane helix</keyword>
<keyword evidence="3" id="KW-1185">Reference proteome</keyword>
<comment type="caution">
    <text evidence="2">The sequence shown here is derived from an EMBL/GenBank/DDBJ whole genome shotgun (WGS) entry which is preliminary data.</text>
</comment>
<dbReference type="EMBL" id="SRLE01000012">
    <property type="protein sequence ID" value="TGD71763.1"/>
    <property type="molecule type" value="Genomic_DNA"/>
</dbReference>
<dbReference type="RefSeq" id="WP_135445807.1">
    <property type="nucleotide sequence ID" value="NZ_SRLE01000012.1"/>
</dbReference>
<accession>A0A4Z0LWI0</accession>